<dbReference type="InterPro" id="IPR011330">
    <property type="entry name" value="Glyco_hydro/deAcase_b/a-brl"/>
</dbReference>
<dbReference type="InterPro" id="IPR051398">
    <property type="entry name" value="Polysacch_Deacetylase"/>
</dbReference>
<evidence type="ECO:0000256" key="2">
    <source>
        <dbReference type="ARBA" id="ARBA00022729"/>
    </source>
</evidence>
<organism evidence="4 5">
    <name type="scientific">Candidatus Nitrosocosmicus arcticus</name>
    <dbReference type="NCBI Taxonomy" id="2035267"/>
    <lineage>
        <taxon>Archaea</taxon>
        <taxon>Nitrososphaerota</taxon>
        <taxon>Nitrososphaeria</taxon>
        <taxon>Nitrososphaerales</taxon>
        <taxon>Nitrososphaeraceae</taxon>
        <taxon>Candidatus Nitrosocosmicus</taxon>
    </lineage>
</organism>
<dbReference type="PANTHER" id="PTHR34216">
    <property type="match status" value="1"/>
</dbReference>
<dbReference type="Pfam" id="PF01522">
    <property type="entry name" value="Polysacc_deac_1"/>
    <property type="match status" value="1"/>
</dbReference>
<comment type="caution">
    <text evidence="4">The sequence shown here is derived from an EMBL/GenBank/DDBJ whole genome shotgun (WGS) entry which is preliminary data.</text>
</comment>
<evidence type="ECO:0000259" key="3">
    <source>
        <dbReference type="PROSITE" id="PS51677"/>
    </source>
</evidence>
<dbReference type="Proteomes" id="UP000315289">
    <property type="component" value="Unassembled WGS sequence"/>
</dbReference>
<dbReference type="InterPro" id="IPR002509">
    <property type="entry name" value="NODB_dom"/>
</dbReference>
<dbReference type="PANTHER" id="PTHR34216:SF3">
    <property type="entry name" value="POLY-BETA-1,6-N-ACETYL-D-GLUCOSAMINE N-DEACETYLASE"/>
    <property type="match status" value="1"/>
</dbReference>
<gene>
    <name evidence="4" type="ORF">NARC_80140</name>
</gene>
<protein>
    <submittedName>
        <fullName evidence="4">Putative polysacchide deacetylase</fullName>
    </submittedName>
</protein>
<comment type="subcellular location">
    <subcellularLocation>
        <location evidence="1">Secreted</location>
    </subcellularLocation>
</comment>
<dbReference type="Gene3D" id="3.20.20.370">
    <property type="entry name" value="Glycoside hydrolase/deacetylase"/>
    <property type="match status" value="2"/>
</dbReference>
<dbReference type="CDD" id="cd10918">
    <property type="entry name" value="CE4_NodB_like_5s_6s"/>
    <property type="match status" value="1"/>
</dbReference>
<proteinExistence type="predicted"/>
<evidence type="ECO:0000313" key="5">
    <source>
        <dbReference type="Proteomes" id="UP000315289"/>
    </source>
</evidence>
<name>A0A557SUX9_9ARCH</name>
<keyword evidence="5" id="KW-1185">Reference proteome</keyword>
<sequence>MGFILTFVQMLVITFAVYTIASNDAFGYSIPEEMDYSVPFDFLSSAEDDSLDVNNSLNETKSIGPKIDDTYLAGEVDSDIFIERETARVKNNDHSYYAYDKDLENENALSKLYESESTDTKKNSNLQMHAYKNKYADKNDELKSENMKKSSKIRINDGKIAIINFDDNWKGQYENTKAILDEYQFKSTFYVVCDYVGGKNRLTWQQIQNLQEEGHEVGSHTMNHENLDKITHDIKYKEIVQSKKCIEDNGFKVNSFSYPFNSGDDNQETLELVSNTYDFARTAGGHAGSDHIGNYKGYERYTIVGWSHDAERKENNYSDLQMLDEFKDYVNQYDKKNPNVGSIPIIIYHNIDDNKEAYSTSIDLFRSEMRYLYESGFRVVTMNEVYGQN</sequence>
<dbReference type="EMBL" id="VOAH01000008">
    <property type="protein sequence ID" value="TVP40410.1"/>
    <property type="molecule type" value="Genomic_DNA"/>
</dbReference>
<keyword evidence="2" id="KW-0732">Signal</keyword>
<dbReference type="GO" id="GO:0016810">
    <property type="term" value="F:hydrolase activity, acting on carbon-nitrogen (but not peptide) bonds"/>
    <property type="evidence" value="ECO:0007669"/>
    <property type="project" value="InterPro"/>
</dbReference>
<evidence type="ECO:0000256" key="1">
    <source>
        <dbReference type="ARBA" id="ARBA00004613"/>
    </source>
</evidence>
<feature type="domain" description="NodB homology" evidence="3">
    <location>
        <begin position="159"/>
        <end position="380"/>
    </location>
</feature>
<reference evidence="4 5" key="1">
    <citation type="journal article" date="2019" name="Front. Microbiol.">
        <title>Ammonia Oxidation by the Arctic Terrestrial Thaumarchaeote Candidatus Nitrosocosmicus arcticus Is Stimulated by Increasing Temperatures.</title>
        <authorList>
            <person name="Alves R.J.E."/>
            <person name="Kerou M."/>
            <person name="Zappe A."/>
            <person name="Bittner R."/>
            <person name="Abby S.S."/>
            <person name="Schmidt H.A."/>
            <person name="Pfeifer K."/>
            <person name="Schleper C."/>
        </authorList>
    </citation>
    <scope>NUCLEOTIDE SEQUENCE [LARGE SCALE GENOMIC DNA]</scope>
    <source>
        <strain evidence="4 5">Kfb</strain>
    </source>
</reference>
<accession>A0A557SUX9</accession>
<dbReference type="RefSeq" id="WP_144731662.1">
    <property type="nucleotide sequence ID" value="NZ_ML675584.1"/>
</dbReference>
<dbReference type="OrthoDB" id="10436at2157"/>
<dbReference type="AlphaFoldDB" id="A0A557SUX9"/>
<dbReference type="GO" id="GO:0005975">
    <property type="term" value="P:carbohydrate metabolic process"/>
    <property type="evidence" value="ECO:0007669"/>
    <property type="project" value="InterPro"/>
</dbReference>
<dbReference type="SUPFAM" id="SSF88713">
    <property type="entry name" value="Glycoside hydrolase/deacetylase"/>
    <property type="match status" value="1"/>
</dbReference>
<dbReference type="GO" id="GO:0005576">
    <property type="term" value="C:extracellular region"/>
    <property type="evidence" value="ECO:0007669"/>
    <property type="project" value="UniProtKB-SubCell"/>
</dbReference>
<dbReference type="PROSITE" id="PS51677">
    <property type="entry name" value="NODB"/>
    <property type="match status" value="1"/>
</dbReference>
<evidence type="ECO:0000313" key="4">
    <source>
        <dbReference type="EMBL" id="TVP40410.1"/>
    </source>
</evidence>